<dbReference type="Proteomes" id="UP001620645">
    <property type="component" value="Unassembled WGS sequence"/>
</dbReference>
<reference evidence="1 2" key="1">
    <citation type="submission" date="2024-10" db="EMBL/GenBank/DDBJ databases">
        <authorList>
            <person name="Kim D."/>
        </authorList>
    </citation>
    <scope>NUCLEOTIDE SEQUENCE [LARGE SCALE GENOMIC DNA]</scope>
    <source>
        <strain evidence="1">Taebaek</strain>
    </source>
</reference>
<accession>A0ABD2HPB1</accession>
<sequence>MFKIQFIFILLISFCISTLIIGKEIRKIQRSARWSRSPMLNWSSMFAPMTGEPLRIQNRKMDTEKLRQPPAAAAASASIDTNAKWMAKMAAQQKENSNDVDKDEEEEPLVYSSYNRDCFFTPVNCFVGRAGQQATKIIGTAFNSKRQILFIRRTP</sequence>
<comment type="caution">
    <text evidence="1">The sequence shown here is derived from an EMBL/GenBank/DDBJ whole genome shotgun (WGS) entry which is preliminary data.</text>
</comment>
<dbReference type="EMBL" id="JBICCN010000440">
    <property type="protein sequence ID" value="KAL3068827.1"/>
    <property type="molecule type" value="Genomic_DNA"/>
</dbReference>
<dbReference type="AlphaFoldDB" id="A0ABD2HPB1"/>
<evidence type="ECO:0000313" key="1">
    <source>
        <dbReference type="EMBL" id="KAL3068827.1"/>
    </source>
</evidence>
<evidence type="ECO:0000313" key="2">
    <source>
        <dbReference type="Proteomes" id="UP001620645"/>
    </source>
</evidence>
<proteinExistence type="predicted"/>
<gene>
    <name evidence="1" type="ORF">niasHS_017393</name>
</gene>
<keyword evidence="2" id="KW-1185">Reference proteome</keyword>
<name>A0ABD2HPB1_HETSC</name>
<organism evidence="1 2">
    <name type="scientific">Heterodera schachtii</name>
    <name type="common">Sugarbeet cyst nematode worm</name>
    <name type="synonym">Tylenchus schachtii</name>
    <dbReference type="NCBI Taxonomy" id="97005"/>
    <lineage>
        <taxon>Eukaryota</taxon>
        <taxon>Metazoa</taxon>
        <taxon>Ecdysozoa</taxon>
        <taxon>Nematoda</taxon>
        <taxon>Chromadorea</taxon>
        <taxon>Rhabditida</taxon>
        <taxon>Tylenchina</taxon>
        <taxon>Tylenchomorpha</taxon>
        <taxon>Tylenchoidea</taxon>
        <taxon>Heteroderidae</taxon>
        <taxon>Heteroderinae</taxon>
        <taxon>Heterodera</taxon>
    </lineage>
</organism>
<protein>
    <submittedName>
        <fullName evidence="1">Uncharacterized protein</fullName>
    </submittedName>
</protein>